<name>A0A4Y6D3K3_MYXXA</name>
<accession>A0A4Y6D3K3</accession>
<dbReference type="EMBL" id="JABFNT010000131">
    <property type="protein sequence ID" value="NOJ82506.1"/>
    <property type="molecule type" value="Genomic_DNA"/>
</dbReference>
<dbReference type="AlphaFoldDB" id="A0A4Y6D3K3"/>
<reference evidence="1 2" key="1">
    <citation type="submission" date="2020-05" db="EMBL/GenBank/DDBJ databases">
        <authorList>
            <person name="Whitworth D."/>
        </authorList>
    </citation>
    <scope>NUCLEOTIDE SEQUENCE [LARGE SCALE GENOMIC DNA]</scope>
    <source>
        <strain evidence="1 2">AM005</strain>
    </source>
</reference>
<gene>
    <name evidence="1" type="ORF">HNV28_29995</name>
</gene>
<proteinExistence type="predicted"/>
<evidence type="ECO:0000313" key="1">
    <source>
        <dbReference type="EMBL" id="NOJ82506.1"/>
    </source>
</evidence>
<evidence type="ECO:0000313" key="2">
    <source>
        <dbReference type="Proteomes" id="UP000533080"/>
    </source>
</evidence>
<sequence>MERGITPFPEEDVMAEGQWGNCKGCRYFANQTPQSAGETHRCMQPELAEFELEVSGESGCNAYEARTGVATPAYEEPSPSLH</sequence>
<comment type="caution">
    <text evidence="1">The sequence shown here is derived from an EMBL/GenBank/DDBJ whole genome shotgun (WGS) entry which is preliminary data.</text>
</comment>
<dbReference type="Proteomes" id="UP000533080">
    <property type="component" value="Unassembled WGS sequence"/>
</dbReference>
<protein>
    <submittedName>
        <fullName evidence="1">Uncharacterized protein</fullName>
    </submittedName>
</protein>
<organism evidence="1 2">
    <name type="scientific">Myxococcus xanthus</name>
    <dbReference type="NCBI Taxonomy" id="34"/>
    <lineage>
        <taxon>Bacteria</taxon>
        <taxon>Pseudomonadati</taxon>
        <taxon>Myxococcota</taxon>
        <taxon>Myxococcia</taxon>
        <taxon>Myxococcales</taxon>
        <taxon>Cystobacterineae</taxon>
        <taxon>Myxococcaceae</taxon>
        <taxon>Myxococcus</taxon>
    </lineage>
</organism>